<dbReference type="PANTHER" id="PTHR43867:SF2">
    <property type="entry name" value="CELLULOSE SYNTHASE CATALYTIC SUBUNIT A [UDP-FORMING]"/>
    <property type="match status" value="1"/>
</dbReference>
<keyword evidence="7 10" id="KW-0472">Membrane</keyword>
<dbReference type="GO" id="GO:0016758">
    <property type="term" value="F:hexosyltransferase activity"/>
    <property type="evidence" value="ECO:0007669"/>
    <property type="project" value="TreeGrafter"/>
</dbReference>
<comment type="similarity">
    <text evidence="9">Belongs to the glycosyl hydrolase 26 family.</text>
</comment>
<name>A0A2T0T362_9BACT</name>
<dbReference type="CDD" id="cd06421">
    <property type="entry name" value="CESA_CelA_like"/>
    <property type="match status" value="1"/>
</dbReference>
<comment type="caution">
    <text evidence="12">The sequence shown here is derived from an EMBL/GenBank/DDBJ whole genome shotgun (WGS) entry which is preliminary data.</text>
</comment>
<protein>
    <submittedName>
        <fullName evidence="12">Cellulose synthase (UDP-forming)</fullName>
    </submittedName>
</protein>
<keyword evidence="4 10" id="KW-0812">Transmembrane</keyword>
<keyword evidence="3" id="KW-0808">Transferase</keyword>
<dbReference type="SUPFAM" id="SSF51445">
    <property type="entry name" value="(Trans)glycosidases"/>
    <property type="match status" value="1"/>
</dbReference>
<feature type="transmembrane region" description="Helical" evidence="10">
    <location>
        <begin position="449"/>
        <end position="472"/>
    </location>
</feature>
<proteinExistence type="inferred from homology"/>
<dbReference type="SUPFAM" id="SSF53448">
    <property type="entry name" value="Nucleotide-diphospho-sugar transferases"/>
    <property type="match status" value="1"/>
</dbReference>
<dbReference type="InterPro" id="IPR022790">
    <property type="entry name" value="GH26_dom"/>
</dbReference>
<dbReference type="Pfam" id="PF13641">
    <property type="entry name" value="Glyco_tranf_2_3"/>
    <property type="match status" value="1"/>
</dbReference>
<evidence type="ECO:0000313" key="12">
    <source>
        <dbReference type="EMBL" id="PRY40081.1"/>
    </source>
</evidence>
<organism evidence="12 13">
    <name type="scientific">Spirosoma oryzae</name>
    <dbReference type="NCBI Taxonomy" id="1469603"/>
    <lineage>
        <taxon>Bacteria</taxon>
        <taxon>Pseudomonadati</taxon>
        <taxon>Bacteroidota</taxon>
        <taxon>Cytophagia</taxon>
        <taxon>Cytophagales</taxon>
        <taxon>Cytophagaceae</taxon>
        <taxon>Spirosoma</taxon>
    </lineage>
</organism>
<dbReference type="OrthoDB" id="9802773at2"/>
<dbReference type="InterPro" id="IPR017853">
    <property type="entry name" value="GH"/>
</dbReference>
<gene>
    <name evidence="12" type="ORF">CLV58_107175</name>
</gene>
<evidence type="ECO:0000256" key="8">
    <source>
        <dbReference type="ARBA" id="ARBA00023295"/>
    </source>
</evidence>
<keyword evidence="13" id="KW-1185">Reference proteome</keyword>
<dbReference type="AlphaFoldDB" id="A0A2T0T362"/>
<evidence type="ECO:0000256" key="5">
    <source>
        <dbReference type="ARBA" id="ARBA00022801"/>
    </source>
</evidence>
<dbReference type="EMBL" id="PVTE01000007">
    <property type="protein sequence ID" value="PRY40081.1"/>
    <property type="molecule type" value="Genomic_DNA"/>
</dbReference>
<dbReference type="Gene3D" id="3.90.550.10">
    <property type="entry name" value="Spore Coat Polysaccharide Biosynthesis Protein SpsA, Chain A"/>
    <property type="match status" value="1"/>
</dbReference>
<dbReference type="InterPro" id="IPR029044">
    <property type="entry name" value="Nucleotide-diphossugar_trans"/>
</dbReference>
<feature type="transmembrane region" description="Helical" evidence="10">
    <location>
        <begin position="405"/>
        <end position="429"/>
    </location>
</feature>
<feature type="transmembrane region" description="Helical" evidence="10">
    <location>
        <begin position="372"/>
        <end position="393"/>
    </location>
</feature>
<evidence type="ECO:0000256" key="3">
    <source>
        <dbReference type="ARBA" id="ARBA00022679"/>
    </source>
</evidence>
<evidence type="ECO:0000256" key="6">
    <source>
        <dbReference type="ARBA" id="ARBA00022989"/>
    </source>
</evidence>
<dbReference type="PANTHER" id="PTHR43867">
    <property type="entry name" value="CELLULOSE SYNTHASE CATALYTIC SUBUNIT A [UDP-FORMING]"/>
    <property type="match status" value="1"/>
</dbReference>
<evidence type="ECO:0000256" key="2">
    <source>
        <dbReference type="ARBA" id="ARBA00022676"/>
    </source>
</evidence>
<dbReference type="Proteomes" id="UP000238375">
    <property type="component" value="Unassembled WGS sequence"/>
</dbReference>
<keyword evidence="8" id="KW-0326">Glycosidase</keyword>
<feature type="transmembrane region" description="Helical" evidence="10">
    <location>
        <begin position="52"/>
        <end position="72"/>
    </location>
</feature>
<feature type="domain" description="GH26" evidence="11">
    <location>
        <begin position="556"/>
        <end position="852"/>
    </location>
</feature>
<feature type="transmembrane region" description="Helical" evidence="10">
    <location>
        <begin position="545"/>
        <end position="564"/>
    </location>
</feature>
<feature type="transmembrane region" description="Helical" evidence="10">
    <location>
        <begin position="27"/>
        <end position="46"/>
    </location>
</feature>
<dbReference type="GO" id="GO:0004553">
    <property type="term" value="F:hydrolase activity, hydrolyzing O-glycosyl compounds"/>
    <property type="evidence" value="ECO:0007669"/>
    <property type="project" value="InterPro"/>
</dbReference>
<reference evidence="12 13" key="1">
    <citation type="submission" date="2018-03" db="EMBL/GenBank/DDBJ databases">
        <title>Genomic Encyclopedia of Archaeal and Bacterial Type Strains, Phase II (KMG-II): from individual species to whole genera.</title>
        <authorList>
            <person name="Goeker M."/>
        </authorList>
    </citation>
    <scope>NUCLEOTIDE SEQUENCE [LARGE SCALE GENOMIC DNA]</scope>
    <source>
        <strain evidence="12 13">DSM 28354</strain>
    </source>
</reference>
<keyword evidence="2" id="KW-0328">Glycosyltransferase</keyword>
<feature type="transmembrane region" description="Helical" evidence="10">
    <location>
        <begin position="342"/>
        <end position="366"/>
    </location>
</feature>
<dbReference type="RefSeq" id="WP_106137706.1">
    <property type="nucleotide sequence ID" value="NZ_PVTE01000007.1"/>
</dbReference>
<dbReference type="GO" id="GO:0005886">
    <property type="term" value="C:plasma membrane"/>
    <property type="evidence" value="ECO:0007669"/>
    <property type="project" value="TreeGrafter"/>
</dbReference>
<evidence type="ECO:0000256" key="4">
    <source>
        <dbReference type="ARBA" id="ARBA00022692"/>
    </source>
</evidence>
<evidence type="ECO:0000259" key="11">
    <source>
        <dbReference type="PROSITE" id="PS51764"/>
    </source>
</evidence>
<dbReference type="Gene3D" id="3.20.20.80">
    <property type="entry name" value="Glycosidases"/>
    <property type="match status" value="1"/>
</dbReference>
<accession>A0A2T0T362</accession>
<keyword evidence="6 10" id="KW-1133">Transmembrane helix</keyword>
<evidence type="ECO:0000256" key="7">
    <source>
        <dbReference type="ARBA" id="ARBA00023136"/>
    </source>
</evidence>
<feature type="transmembrane region" description="Helical" evidence="10">
    <location>
        <begin position="484"/>
        <end position="502"/>
    </location>
</feature>
<sequence>MNRPVQPQPSPNEHYTVSYRPRDTGRIRLLIVVGLLLMAGFVWVYFQPGNRGYGWLYALLTFSVVLKLVRLLHEWYHYWRVVPPVPPHQHTQSYTVDVLTTYCPGEPYEMVLNTLRAIQAIRYPHATYLCDEANDPYLREQCALLGVRHVTRTDRTDAKAGNINNALRQATGDICLVIDPDHIPVPDFLDRVLPYFSDPAVGFVQCVQAYYNQRESLVAFAATEQTYTFYGPMMTAMGNYGTAQAIGANCTFRRAALDSIGGHAPGLAEDMHTAMRLHANGWQSVYVPLPLSYGLVPATLSAYYKQQLKWARGTFELLFVVYPTLFRRFTARQRLHYFTMPLHYLLGLTQLADFLVPIGALLLLKLPLQLDLLVFAVAYVPLLTMAFLIRQYAQRWLIEDHEPGFHLLGGILSGGTWWVYVLGLVYTIFRIEVPYLPTPKDDKPRNNLALVLPNLLMAGLTLCAIAFSVYHYGRFALNNGFSRFMIGFGLVNVLLLAGNVLIGQEVWLSRLQTLLRRLTFRLPLIRSVRIQGWHLRYGLYSRLRLLAFPLFLLLVPATMGLVAYTHRKINDRLPHDVRYATTQPFYYGVRSMGQSADSLLPAVLPFPDRMIRPQSLRWTPGQTITTPVWSNLPNQLPLLYLEPALTNQTGALNQFLTAIIAGRYDADLQRIFQSLTVYGRPVLVSFAPEFDNARHPWGTTQPATLTLYARAWRHITLLGQARVPTISWVWCPAQSSTIIAHYPGDDVVDWLGLAIRDPSPRTDGVARSFAAQYQQPHKTVRLHTSYDIRQKPILLTQLGQQVSPAQRRAWLIDALDIIDERYPEIRGMLLSPDQIQALKPTASAMNRLVKKE</sequence>
<evidence type="ECO:0000256" key="10">
    <source>
        <dbReference type="SAM" id="Phobius"/>
    </source>
</evidence>
<comment type="subcellular location">
    <subcellularLocation>
        <location evidence="1">Membrane</location>
        <topology evidence="1">Multi-pass membrane protein</topology>
    </subcellularLocation>
</comment>
<dbReference type="PROSITE" id="PS51764">
    <property type="entry name" value="GH26"/>
    <property type="match status" value="1"/>
</dbReference>
<evidence type="ECO:0000256" key="1">
    <source>
        <dbReference type="ARBA" id="ARBA00004141"/>
    </source>
</evidence>
<keyword evidence="5" id="KW-0378">Hydrolase</keyword>
<dbReference type="InterPro" id="IPR050321">
    <property type="entry name" value="Glycosyltr_2/OpgH_subfam"/>
</dbReference>
<evidence type="ECO:0000256" key="9">
    <source>
        <dbReference type="PROSITE-ProRule" id="PRU01100"/>
    </source>
</evidence>
<comment type="caution">
    <text evidence="9">Lacks conserved residue(s) required for the propagation of feature annotation.</text>
</comment>
<evidence type="ECO:0000313" key="13">
    <source>
        <dbReference type="Proteomes" id="UP000238375"/>
    </source>
</evidence>